<organism evidence="6">
    <name type="scientific">marine metagenome</name>
    <dbReference type="NCBI Taxonomy" id="408172"/>
    <lineage>
        <taxon>unclassified sequences</taxon>
        <taxon>metagenomes</taxon>
        <taxon>ecological metagenomes</taxon>
    </lineage>
</organism>
<keyword evidence="2" id="KW-0378">Hydrolase</keyword>
<dbReference type="AlphaFoldDB" id="A0A381YFV6"/>
<accession>A0A381YFV6</accession>
<dbReference type="PANTHER" id="PTHR11799:SF12">
    <property type="entry name" value="PARAOXONASE-RELATED"/>
    <property type="match status" value="1"/>
</dbReference>
<keyword evidence="4" id="KW-0325">Glycoprotein</keyword>
<feature type="transmembrane region" description="Helical" evidence="5">
    <location>
        <begin position="16"/>
        <end position="35"/>
    </location>
</feature>
<keyword evidence="5" id="KW-0812">Transmembrane</keyword>
<evidence type="ECO:0000256" key="5">
    <source>
        <dbReference type="SAM" id="Phobius"/>
    </source>
</evidence>
<evidence type="ECO:0000256" key="2">
    <source>
        <dbReference type="ARBA" id="ARBA00022801"/>
    </source>
</evidence>
<evidence type="ECO:0000256" key="3">
    <source>
        <dbReference type="ARBA" id="ARBA00023157"/>
    </source>
</evidence>
<dbReference type="GO" id="GO:0004064">
    <property type="term" value="F:arylesterase activity"/>
    <property type="evidence" value="ECO:0007669"/>
    <property type="project" value="InterPro"/>
</dbReference>
<evidence type="ECO:0000256" key="4">
    <source>
        <dbReference type="ARBA" id="ARBA00023180"/>
    </source>
</evidence>
<dbReference type="EMBL" id="UINC01018131">
    <property type="protein sequence ID" value="SVA75864.1"/>
    <property type="molecule type" value="Genomic_DNA"/>
</dbReference>
<gene>
    <name evidence="6" type="ORF">METZ01_LOCUS128718</name>
</gene>
<dbReference type="Pfam" id="PF01731">
    <property type="entry name" value="Arylesterase"/>
    <property type="match status" value="1"/>
</dbReference>
<comment type="similarity">
    <text evidence="1">Belongs to the paraoxonase family.</text>
</comment>
<keyword evidence="5" id="KW-1133">Transmembrane helix</keyword>
<dbReference type="SUPFAM" id="SSF63829">
    <property type="entry name" value="Calcium-dependent phosphotriesterase"/>
    <property type="match status" value="1"/>
</dbReference>
<proteinExistence type="inferred from homology"/>
<name>A0A381YFV6_9ZZZZ</name>
<reference evidence="6" key="1">
    <citation type="submission" date="2018-05" db="EMBL/GenBank/DDBJ databases">
        <authorList>
            <person name="Lanie J.A."/>
            <person name="Ng W.-L."/>
            <person name="Kazmierczak K.M."/>
            <person name="Andrzejewski T.M."/>
            <person name="Davidsen T.M."/>
            <person name="Wayne K.J."/>
            <person name="Tettelin H."/>
            <person name="Glass J.I."/>
            <person name="Rusch D."/>
            <person name="Podicherti R."/>
            <person name="Tsui H.-C.T."/>
            <person name="Winkler M.E."/>
        </authorList>
    </citation>
    <scope>NUCLEOTIDE SEQUENCE</scope>
</reference>
<dbReference type="InterPro" id="IPR011042">
    <property type="entry name" value="6-blade_b-propeller_TolB-like"/>
</dbReference>
<dbReference type="InterPro" id="IPR051288">
    <property type="entry name" value="Serum_paraoxonase/arylesterase"/>
</dbReference>
<sequence>MWTKHNNKDPSMIKKILKIIGWIILFILLFSLWMLQRMDTFKTVTNNTPEICESFEMNGSAEDIEIDYTRGLAYLSIQDREALIKGENTQGFIGKIDLNKKPYTLVSALTKQPEHLRPHGLSLYIDNADKRHLAIINHPKNRGEEPEVIDLFSETNNGVFDFVRSVSDPLFQSPNDVLLVDKEKFYVGNDKGGVSTLDKIQEQLGRPMSTVVYFDGKSAKVAMDNLSSVSGINLSPDQLTVYASETNAKRMAILKRNLKDGSLVKINTLKLSGSPDNINVLEDGSLVVANIPKVWALIQHFIALQNNEYKPAPSQVVKIDFDDRGNHTVKELFMSEGYDMSTTSVGVIWDEKLFMGSIDDKQMYICEL</sequence>
<keyword evidence="5" id="KW-0472">Membrane</keyword>
<keyword evidence="3" id="KW-1015">Disulfide bond</keyword>
<dbReference type="PANTHER" id="PTHR11799">
    <property type="entry name" value="PARAOXONASE"/>
    <property type="match status" value="1"/>
</dbReference>
<evidence type="ECO:0000313" key="6">
    <source>
        <dbReference type="EMBL" id="SVA75864.1"/>
    </source>
</evidence>
<evidence type="ECO:0000256" key="1">
    <source>
        <dbReference type="ARBA" id="ARBA00008595"/>
    </source>
</evidence>
<protein>
    <submittedName>
        <fullName evidence="6">Uncharacterized protein</fullName>
    </submittedName>
</protein>
<dbReference type="InterPro" id="IPR002640">
    <property type="entry name" value="Arylesterase"/>
</dbReference>
<dbReference type="Gene3D" id="2.120.10.30">
    <property type="entry name" value="TolB, C-terminal domain"/>
    <property type="match status" value="1"/>
</dbReference>